<gene>
    <name evidence="6" type="ORF">EV668_1880</name>
</gene>
<dbReference type="PANTHER" id="PTHR43667:SF1">
    <property type="entry name" value="CYCLOPROPANE-FATTY-ACYL-PHOSPHOLIPID SYNTHASE"/>
    <property type="match status" value="1"/>
</dbReference>
<name>A0A4R7C984_9HYPH</name>
<keyword evidence="3" id="KW-0808">Transferase</keyword>
<dbReference type="GO" id="GO:0008610">
    <property type="term" value="P:lipid biosynthetic process"/>
    <property type="evidence" value="ECO:0007669"/>
    <property type="project" value="InterPro"/>
</dbReference>
<evidence type="ECO:0000313" key="6">
    <source>
        <dbReference type="EMBL" id="TDR94592.1"/>
    </source>
</evidence>
<dbReference type="Pfam" id="PF02353">
    <property type="entry name" value="CMAS"/>
    <property type="match status" value="1"/>
</dbReference>
<dbReference type="PANTHER" id="PTHR43667">
    <property type="entry name" value="CYCLOPROPANE-FATTY-ACYL-PHOSPHOLIPID SYNTHASE"/>
    <property type="match status" value="1"/>
</dbReference>
<dbReference type="Gene3D" id="3.40.50.150">
    <property type="entry name" value="Vaccinia Virus protein VP39"/>
    <property type="match status" value="1"/>
</dbReference>
<evidence type="ECO:0000256" key="1">
    <source>
        <dbReference type="ARBA" id="ARBA00010815"/>
    </source>
</evidence>
<dbReference type="InterPro" id="IPR050723">
    <property type="entry name" value="CFA/CMAS"/>
</dbReference>
<protein>
    <submittedName>
        <fullName evidence="6">Cyclopropane-fatty-acyl-phospholipid synthase</fullName>
    </submittedName>
</protein>
<proteinExistence type="inferred from homology"/>
<evidence type="ECO:0000256" key="5">
    <source>
        <dbReference type="ARBA" id="ARBA00023098"/>
    </source>
</evidence>
<keyword evidence="5" id="KW-0443">Lipid metabolism</keyword>
<dbReference type="InterPro" id="IPR029063">
    <property type="entry name" value="SAM-dependent_MTases_sf"/>
</dbReference>
<dbReference type="CDD" id="cd02440">
    <property type="entry name" value="AdoMet_MTases"/>
    <property type="match status" value="1"/>
</dbReference>
<accession>A0A4R7C984</accession>
<keyword evidence="4" id="KW-0949">S-adenosyl-L-methionine</keyword>
<evidence type="ECO:0000256" key="4">
    <source>
        <dbReference type="ARBA" id="ARBA00022691"/>
    </source>
</evidence>
<dbReference type="GO" id="GO:0008168">
    <property type="term" value="F:methyltransferase activity"/>
    <property type="evidence" value="ECO:0007669"/>
    <property type="project" value="UniProtKB-KW"/>
</dbReference>
<keyword evidence="2" id="KW-0489">Methyltransferase</keyword>
<evidence type="ECO:0000256" key="2">
    <source>
        <dbReference type="ARBA" id="ARBA00022603"/>
    </source>
</evidence>
<dbReference type="OrthoDB" id="9782855at2"/>
<organism evidence="6 7">
    <name type="scientific">Enterovirga rhinocerotis</name>
    <dbReference type="NCBI Taxonomy" id="1339210"/>
    <lineage>
        <taxon>Bacteria</taxon>
        <taxon>Pseudomonadati</taxon>
        <taxon>Pseudomonadota</taxon>
        <taxon>Alphaproteobacteria</taxon>
        <taxon>Hyphomicrobiales</taxon>
        <taxon>Methylobacteriaceae</taxon>
        <taxon>Enterovirga</taxon>
    </lineage>
</organism>
<evidence type="ECO:0000256" key="3">
    <source>
        <dbReference type="ARBA" id="ARBA00022679"/>
    </source>
</evidence>
<dbReference type="SUPFAM" id="SSF53335">
    <property type="entry name" value="S-adenosyl-L-methionine-dependent methyltransferases"/>
    <property type="match status" value="1"/>
</dbReference>
<keyword evidence="7" id="KW-1185">Reference proteome</keyword>
<dbReference type="Proteomes" id="UP000295122">
    <property type="component" value="Unassembled WGS sequence"/>
</dbReference>
<dbReference type="AlphaFoldDB" id="A0A4R7C984"/>
<comment type="similarity">
    <text evidence="1">Belongs to the CFA/CMAS family.</text>
</comment>
<sequence>MTTPSEPRLEAFRALLTDLGQTLQADFSIRLWDGSHVPLGPGARDDLAIAINAPQAITRLLRRPRLATVIDLAAEGLLTLEGGTLFDLAARRGAATKGALKRLDKLRAVKVLAPFLFARAGTGAASAAYDKAQPDSPSSGRDDKALVQFHYDLSNAFYGLFLDPEMVYSCAYFPDWETGIEDAQQAKLEMICRKLRLKPGERFLDIGCGWGGLVCHAARHHGVTAHGVTLSQAQFDFAQEKIRRLGLEDRVTIELKDFRELTGTFDKIASIGMFEHVGLANRDAYYRQMRDLLRPRGLLLHHAITRPAKKNARAFRKKRPEYAAIINYVFPGSELDHVGGTVESLERNGFEVHDVEAWREHYARTTKLWCERLYAARETAEAEVGAGKLRLWLLYLAGVSLGFERGTIGIYQSLASRRARGLSGLPPTRADLYADGPLPKEG</sequence>
<comment type="caution">
    <text evidence="6">The sequence shown here is derived from an EMBL/GenBank/DDBJ whole genome shotgun (WGS) entry which is preliminary data.</text>
</comment>
<dbReference type="GO" id="GO:0032259">
    <property type="term" value="P:methylation"/>
    <property type="evidence" value="ECO:0007669"/>
    <property type="project" value="UniProtKB-KW"/>
</dbReference>
<dbReference type="RefSeq" id="WP_133769470.1">
    <property type="nucleotide sequence ID" value="NZ_SNZR01000011.1"/>
</dbReference>
<reference evidence="6 7" key="1">
    <citation type="submission" date="2019-03" db="EMBL/GenBank/DDBJ databases">
        <title>Genomic Encyclopedia of Type Strains, Phase IV (KMG-IV): sequencing the most valuable type-strain genomes for metagenomic binning, comparative biology and taxonomic classification.</title>
        <authorList>
            <person name="Goeker M."/>
        </authorList>
    </citation>
    <scope>NUCLEOTIDE SEQUENCE [LARGE SCALE GENOMIC DNA]</scope>
    <source>
        <strain evidence="6 7">DSM 25903</strain>
    </source>
</reference>
<dbReference type="InterPro" id="IPR003333">
    <property type="entry name" value="CMAS"/>
</dbReference>
<dbReference type="PIRSF" id="PIRSF003085">
    <property type="entry name" value="CMAS"/>
    <property type="match status" value="1"/>
</dbReference>
<evidence type="ECO:0000313" key="7">
    <source>
        <dbReference type="Proteomes" id="UP000295122"/>
    </source>
</evidence>
<dbReference type="EMBL" id="SNZR01000011">
    <property type="protein sequence ID" value="TDR94592.1"/>
    <property type="molecule type" value="Genomic_DNA"/>
</dbReference>